<gene>
    <name evidence="4" type="ORF">KY290_027785</name>
</gene>
<dbReference type="Pfam" id="PF05701">
    <property type="entry name" value="WEMBL"/>
    <property type="match status" value="2"/>
</dbReference>
<feature type="region of interest" description="Disordered" evidence="3">
    <location>
        <begin position="366"/>
        <end position="394"/>
    </location>
</feature>
<evidence type="ECO:0000313" key="5">
    <source>
        <dbReference type="Proteomes" id="UP000826656"/>
    </source>
</evidence>
<comment type="similarity">
    <text evidence="1">Belongs to the WEB family.</text>
</comment>
<organism evidence="4 5">
    <name type="scientific">Solanum tuberosum</name>
    <name type="common">Potato</name>
    <dbReference type="NCBI Taxonomy" id="4113"/>
    <lineage>
        <taxon>Eukaryota</taxon>
        <taxon>Viridiplantae</taxon>
        <taxon>Streptophyta</taxon>
        <taxon>Embryophyta</taxon>
        <taxon>Tracheophyta</taxon>
        <taxon>Spermatophyta</taxon>
        <taxon>Magnoliopsida</taxon>
        <taxon>eudicotyledons</taxon>
        <taxon>Gunneridae</taxon>
        <taxon>Pentapetalae</taxon>
        <taxon>asterids</taxon>
        <taxon>lamiids</taxon>
        <taxon>Solanales</taxon>
        <taxon>Solanaceae</taxon>
        <taxon>Solanoideae</taxon>
        <taxon>Solaneae</taxon>
        <taxon>Solanum</taxon>
    </lineage>
</organism>
<feature type="compositionally biased region" description="Polar residues" evidence="3">
    <location>
        <begin position="367"/>
        <end position="391"/>
    </location>
</feature>
<sequence length="505" mass="57357">MAESKKIMNPRVEIDTSPPFESVKEAVDHFGGSGPWIPQHLLRLPPPDNDSDVGKMEEQAVKFEKDLIVKEQEALNVLREVEEAKRFVEGLKVNLMQQVSELVSSPSLHPESQIPNLNDLSAENLSLCPLQSPGHVLMELNRAKLDLNKMSTDLTVIRSSVETLNKKMKKEKVILDRSSQMKSLNSAAGFSIEENNTMNKELQQLSFEAEQFKKMAEASRYEVMKAMSEIERTKASIRMAEMRLHAAKKMEEAAKAVEAIAFAERKALLNGKNSSAVVQHTTEGITISYEEYYALARKAQQAEELCKTKFVDTNTMHRTNEANQSEVSITKKMEETTKEIRHNRSSLEEALDKEDGFYRERSEHTQLHYSGHNTSVKSKFRNPQSSLTSHGNPRLVDDNEADNVNDKSVPVFRSSISIGDILSRKLILQDDHIVVGKHMESHTERKHVSFSQMLREQSGIILNPTKAMKEGDVHKQFITHKKKFGFIQVPLPRQNKKKTQPLNMR</sequence>
<dbReference type="PANTHER" id="PTHR32054:SF36">
    <property type="entry name" value="WEB FAMILY PROTEIN"/>
    <property type="match status" value="1"/>
</dbReference>
<proteinExistence type="inferred from homology"/>
<keyword evidence="5" id="KW-1185">Reference proteome</keyword>
<name>A0ABQ7UHU0_SOLTU</name>
<evidence type="ECO:0008006" key="6">
    <source>
        <dbReference type="Google" id="ProtNLM"/>
    </source>
</evidence>
<dbReference type="EMBL" id="JAIVGD010000019">
    <property type="protein sequence ID" value="KAH0748553.1"/>
    <property type="molecule type" value="Genomic_DNA"/>
</dbReference>
<comment type="caution">
    <text evidence="4">The sequence shown here is derived from an EMBL/GenBank/DDBJ whole genome shotgun (WGS) entry which is preliminary data.</text>
</comment>
<evidence type="ECO:0000256" key="3">
    <source>
        <dbReference type="SAM" id="MobiDB-lite"/>
    </source>
</evidence>
<protein>
    <recommendedName>
        <fullName evidence="6">WEB family protein</fullName>
    </recommendedName>
</protein>
<accession>A0ABQ7UHU0</accession>
<evidence type="ECO:0000313" key="4">
    <source>
        <dbReference type="EMBL" id="KAH0748553.1"/>
    </source>
</evidence>
<evidence type="ECO:0000256" key="1">
    <source>
        <dbReference type="ARBA" id="ARBA00005485"/>
    </source>
</evidence>
<dbReference type="Proteomes" id="UP000826656">
    <property type="component" value="Unassembled WGS sequence"/>
</dbReference>
<dbReference type="PANTHER" id="PTHR32054">
    <property type="entry name" value="HEAVY CHAIN, PUTATIVE, EXPRESSED-RELATED-RELATED"/>
    <property type="match status" value="1"/>
</dbReference>
<dbReference type="InterPro" id="IPR008545">
    <property type="entry name" value="Web"/>
</dbReference>
<evidence type="ECO:0000256" key="2">
    <source>
        <dbReference type="ARBA" id="ARBA00023054"/>
    </source>
</evidence>
<keyword evidence="2" id="KW-0175">Coiled coil</keyword>
<reference evidence="4 5" key="1">
    <citation type="journal article" date="2021" name="bioRxiv">
        <title>Chromosome-scale and haplotype-resolved genome assembly of a tetraploid potato cultivar.</title>
        <authorList>
            <person name="Sun H."/>
            <person name="Jiao W.-B."/>
            <person name="Krause K."/>
            <person name="Campoy J.A."/>
            <person name="Goel M."/>
            <person name="Folz-Donahue K."/>
            <person name="Kukat C."/>
            <person name="Huettel B."/>
            <person name="Schneeberger K."/>
        </authorList>
    </citation>
    <scope>NUCLEOTIDE SEQUENCE [LARGE SCALE GENOMIC DNA]</scope>
    <source>
        <strain evidence="4">SolTubOtavaFocal</strain>
        <tissue evidence="4">Leaves</tissue>
    </source>
</reference>